<gene>
    <name evidence="2" type="ORF">LSALG_LOCUS5181</name>
</gene>
<reference evidence="2" key="1">
    <citation type="submission" date="2023-04" db="EMBL/GenBank/DDBJ databases">
        <authorList>
            <person name="Vijverberg K."/>
            <person name="Xiong W."/>
            <person name="Schranz E."/>
        </authorList>
    </citation>
    <scope>NUCLEOTIDE SEQUENCE</scope>
</reference>
<evidence type="ECO:0000313" key="2">
    <source>
        <dbReference type="EMBL" id="CAI9264534.1"/>
    </source>
</evidence>
<feature type="domain" description="MULE transposase" evidence="1">
    <location>
        <begin position="67"/>
        <end position="147"/>
    </location>
</feature>
<accession>A0AA35V9M0</accession>
<evidence type="ECO:0000313" key="3">
    <source>
        <dbReference type="Proteomes" id="UP001177003"/>
    </source>
</evidence>
<protein>
    <recommendedName>
        <fullName evidence="1">MULE transposase domain-containing protein</fullName>
    </recommendedName>
</protein>
<dbReference type="PANTHER" id="PTHR31973">
    <property type="entry name" value="POLYPROTEIN, PUTATIVE-RELATED"/>
    <property type="match status" value="1"/>
</dbReference>
<sequence>MEVLKDDEGHYSKQYLNDDQDLQIFDDIPYEHEADDYILSLEKTMVMNSYTRCQGVKDAWIATCMRVIGVDGCFLKGTCRGQLLAAMSRDANYHIFLIAWVVVVVENKETWKGFLDLLLDDIEMGLGHCLTLILTHHKGLVEAIKERVLIAEH</sequence>
<proteinExistence type="predicted"/>
<dbReference type="AlphaFoldDB" id="A0AA35V9M0"/>
<keyword evidence="3" id="KW-1185">Reference proteome</keyword>
<name>A0AA35V9M0_LACSI</name>
<dbReference type="Proteomes" id="UP001177003">
    <property type="component" value="Chromosome 0"/>
</dbReference>
<dbReference type="InterPro" id="IPR018289">
    <property type="entry name" value="MULE_transposase_dom"/>
</dbReference>
<dbReference type="Pfam" id="PF10551">
    <property type="entry name" value="MULE"/>
    <property type="match status" value="1"/>
</dbReference>
<evidence type="ECO:0000259" key="1">
    <source>
        <dbReference type="Pfam" id="PF10551"/>
    </source>
</evidence>
<organism evidence="2 3">
    <name type="scientific">Lactuca saligna</name>
    <name type="common">Willowleaf lettuce</name>
    <dbReference type="NCBI Taxonomy" id="75948"/>
    <lineage>
        <taxon>Eukaryota</taxon>
        <taxon>Viridiplantae</taxon>
        <taxon>Streptophyta</taxon>
        <taxon>Embryophyta</taxon>
        <taxon>Tracheophyta</taxon>
        <taxon>Spermatophyta</taxon>
        <taxon>Magnoliopsida</taxon>
        <taxon>eudicotyledons</taxon>
        <taxon>Gunneridae</taxon>
        <taxon>Pentapetalae</taxon>
        <taxon>asterids</taxon>
        <taxon>campanulids</taxon>
        <taxon>Asterales</taxon>
        <taxon>Asteraceae</taxon>
        <taxon>Cichorioideae</taxon>
        <taxon>Cichorieae</taxon>
        <taxon>Lactucinae</taxon>
        <taxon>Lactuca</taxon>
    </lineage>
</organism>
<dbReference type="PANTHER" id="PTHR31973:SF189">
    <property type="entry name" value="TRANSPOSASE, MUDR, PLANT, MULE TRANSPOSASE DOMAIN PROTEIN-RELATED"/>
    <property type="match status" value="1"/>
</dbReference>
<dbReference type="EMBL" id="OX465086">
    <property type="protein sequence ID" value="CAI9264534.1"/>
    <property type="molecule type" value="Genomic_DNA"/>
</dbReference>